<evidence type="ECO:0000313" key="3">
    <source>
        <dbReference type="Proteomes" id="UP001165189"/>
    </source>
</evidence>
<feature type="region of interest" description="Disordered" evidence="1">
    <location>
        <begin position="1"/>
        <end position="26"/>
    </location>
</feature>
<reference evidence="2" key="1">
    <citation type="submission" date="2023-04" db="EMBL/GenBank/DDBJ databases">
        <title>Aspergillus oryzae var. brunneus NBRC 4377.</title>
        <authorList>
            <person name="Ichikawa N."/>
            <person name="Sato H."/>
            <person name="Tonouchi N."/>
        </authorList>
    </citation>
    <scope>NUCLEOTIDE SEQUENCE</scope>
    <source>
        <strain evidence="2">NBRC 4377</strain>
    </source>
</reference>
<accession>A0ABQ6L6D4</accession>
<keyword evidence="3" id="KW-1185">Reference proteome</keyword>
<dbReference type="EMBL" id="BSYB01000072">
    <property type="protein sequence ID" value="GMG53588.1"/>
    <property type="molecule type" value="Genomic_DNA"/>
</dbReference>
<feature type="compositionally biased region" description="Polar residues" evidence="1">
    <location>
        <begin position="1"/>
        <end position="18"/>
    </location>
</feature>
<organism evidence="2 3">
    <name type="scientific">Aspergillus oryzae var. brunneus</name>
    <dbReference type="NCBI Taxonomy" id="332754"/>
    <lineage>
        <taxon>Eukaryota</taxon>
        <taxon>Fungi</taxon>
        <taxon>Dikarya</taxon>
        <taxon>Ascomycota</taxon>
        <taxon>Pezizomycotina</taxon>
        <taxon>Eurotiomycetes</taxon>
        <taxon>Eurotiomycetidae</taxon>
        <taxon>Eurotiales</taxon>
        <taxon>Aspergillaceae</taxon>
        <taxon>Aspergillus</taxon>
        <taxon>Aspergillus subgen. Circumdati</taxon>
    </lineage>
</organism>
<proteinExistence type="predicted"/>
<comment type="caution">
    <text evidence="2">The sequence shown here is derived from an EMBL/GenBank/DDBJ whole genome shotgun (WGS) entry which is preliminary data.</text>
</comment>
<name>A0ABQ6L6D4_ASPOZ</name>
<dbReference type="Proteomes" id="UP001165189">
    <property type="component" value="Unassembled WGS sequence"/>
</dbReference>
<sequence length="173" mass="19287">MGNPITPSGTPNIETSKSIDNRGGQNGKTCHFAIAPITREFVRQHPSDHIDSETRKYLDDVTVLRLGYSMSFNRYMPIGSHSEAGNLCNRLAMEMSSRRSNFEEMTSLSMEYGCKIDIELVIPTLLPPPLPLLLPAPSSPSGLSKSKKAKMRWVTSEHPLIRCLGNDGRQREE</sequence>
<evidence type="ECO:0000256" key="1">
    <source>
        <dbReference type="SAM" id="MobiDB-lite"/>
    </source>
</evidence>
<protein>
    <submittedName>
        <fullName evidence="2">Unnamed protein product</fullName>
    </submittedName>
</protein>
<evidence type="ECO:0000313" key="2">
    <source>
        <dbReference type="EMBL" id="GMG53588.1"/>
    </source>
</evidence>
<gene>
    <name evidence="2" type="ORF">Aory05_001186700</name>
</gene>